<dbReference type="EMBL" id="JAAXQQ010000002">
    <property type="protein sequence ID" value="MBY3063065.1"/>
    <property type="molecule type" value="Genomic_DNA"/>
</dbReference>
<gene>
    <name evidence="1" type="ORF">HFO74_06345</name>
</gene>
<dbReference type="Proteomes" id="UP000758022">
    <property type="component" value="Unassembled WGS sequence"/>
</dbReference>
<protein>
    <submittedName>
        <fullName evidence="1">Uncharacterized protein</fullName>
    </submittedName>
</protein>
<sequence length="94" mass="9992">MQAAQEEDCSATGTIAALAVFALGFANLLAKAVLAASMASIAYAVRFAILAVSDVCRNCWPASSVSAYSRIKLAPRTRQPSSTTIRHCRLTSWI</sequence>
<accession>A0AB35F920</accession>
<proteinExistence type="predicted"/>
<evidence type="ECO:0000313" key="1">
    <source>
        <dbReference type="EMBL" id="MBY3063065.1"/>
    </source>
</evidence>
<comment type="caution">
    <text evidence="1">The sequence shown here is derived from an EMBL/GenBank/DDBJ whole genome shotgun (WGS) entry which is preliminary data.</text>
</comment>
<reference evidence="1" key="1">
    <citation type="submission" date="2020-04" db="EMBL/GenBank/DDBJ databases">
        <title>Global-level population genomics supports evidence of horizontal gene transfer on evolution of Rhizobia in Lentils.</title>
        <authorList>
            <person name="Gai Y."/>
            <person name="Cook D."/>
            <person name="Riely B."/>
        </authorList>
    </citation>
    <scope>NUCLEOTIDE SEQUENCE</scope>
    <source>
        <strain evidence="1">TLR9</strain>
    </source>
</reference>
<evidence type="ECO:0000313" key="2">
    <source>
        <dbReference type="Proteomes" id="UP000758022"/>
    </source>
</evidence>
<name>A0AB35F920_9HYPH</name>
<organism evidence="1 2">
    <name type="scientific">Rhizobium laguerreae</name>
    <dbReference type="NCBI Taxonomy" id="1076926"/>
    <lineage>
        <taxon>Bacteria</taxon>
        <taxon>Pseudomonadati</taxon>
        <taxon>Pseudomonadota</taxon>
        <taxon>Alphaproteobacteria</taxon>
        <taxon>Hyphomicrobiales</taxon>
        <taxon>Rhizobiaceae</taxon>
        <taxon>Rhizobium/Agrobacterium group</taxon>
        <taxon>Rhizobium</taxon>
    </lineage>
</organism>
<dbReference type="RefSeq" id="WP_165940250.1">
    <property type="nucleotide sequence ID" value="NZ_JAAXQQ010000002.1"/>
</dbReference>
<dbReference type="AlphaFoldDB" id="A0AB35F920"/>